<dbReference type="EMBL" id="JXTC01000555">
    <property type="protein sequence ID" value="PON46363.1"/>
    <property type="molecule type" value="Genomic_DNA"/>
</dbReference>
<dbReference type="Proteomes" id="UP000237000">
    <property type="component" value="Unassembled WGS sequence"/>
</dbReference>
<dbReference type="AlphaFoldDB" id="A0A2P5BC46"/>
<organism evidence="2 3">
    <name type="scientific">Trema orientale</name>
    <name type="common">Charcoal tree</name>
    <name type="synonym">Celtis orientalis</name>
    <dbReference type="NCBI Taxonomy" id="63057"/>
    <lineage>
        <taxon>Eukaryota</taxon>
        <taxon>Viridiplantae</taxon>
        <taxon>Streptophyta</taxon>
        <taxon>Embryophyta</taxon>
        <taxon>Tracheophyta</taxon>
        <taxon>Spermatophyta</taxon>
        <taxon>Magnoliopsida</taxon>
        <taxon>eudicotyledons</taxon>
        <taxon>Gunneridae</taxon>
        <taxon>Pentapetalae</taxon>
        <taxon>rosids</taxon>
        <taxon>fabids</taxon>
        <taxon>Rosales</taxon>
        <taxon>Cannabaceae</taxon>
        <taxon>Trema</taxon>
    </lineage>
</organism>
<evidence type="ECO:0000313" key="3">
    <source>
        <dbReference type="Proteomes" id="UP000237000"/>
    </source>
</evidence>
<gene>
    <name evidence="2" type="ORF">TorRG33x02_326120</name>
</gene>
<evidence type="ECO:0000313" key="2">
    <source>
        <dbReference type="EMBL" id="PON46363.1"/>
    </source>
</evidence>
<feature type="compositionally biased region" description="Polar residues" evidence="1">
    <location>
        <begin position="178"/>
        <end position="188"/>
    </location>
</feature>
<accession>A0A2P5BC46</accession>
<protein>
    <submittedName>
        <fullName evidence="2">Uncharacterized protein</fullName>
    </submittedName>
</protein>
<sequence length="214" mass="24006">MHLQFVNVKFVPISSPYPFSDSSFSMNYSHIGNFPNSPYASTTAKIIDLDDSDDSENQSMVGFPTLSEIKRNPNLASELYDHITSLDEQLISLQHKTTQEITFYKNHIASLESKSAFTSQYIADIETHVSDKMANLEANLISAQNNLQAAYEEISRWKSMYFSLKESIVTIPVFTHSAGPSSSTSNPFPSRGNRRRGSPVYPPRDGFSSRFSLN</sequence>
<dbReference type="InParanoid" id="A0A2P5BC46"/>
<comment type="caution">
    <text evidence="2">The sequence shown here is derived from an EMBL/GenBank/DDBJ whole genome shotgun (WGS) entry which is preliminary data.</text>
</comment>
<keyword evidence="3" id="KW-1185">Reference proteome</keyword>
<name>A0A2P5BC46_TREOI</name>
<feature type="region of interest" description="Disordered" evidence="1">
    <location>
        <begin position="177"/>
        <end position="214"/>
    </location>
</feature>
<reference evidence="3" key="1">
    <citation type="submission" date="2016-06" db="EMBL/GenBank/DDBJ databases">
        <title>Parallel loss of symbiosis genes in relatives of nitrogen-fixing non-legume Parasponia.</title>
        <authorList>
            <person name="Van Velzen R."/>
            <person name="Holmer R."/>
            <person name="Bu F."/>
            <person name="Rutten L."/>
            <person name="Van Zeijl A."/>
            <person name="Liu W."/>
            <person name="Santuari L."/>
            <person name="Cao Q."/>
            <person name="Sharma T."/>
            <person name="Shen D."/>
            <person name="Roswanjaya Y."/>
            <person name="Wardhani T."/>
            <person name="Kalhor M.S."/>
            <person name="Jansen J."/>
            <person name="Van den Hoogen J."/>
            <person name="Gungor B."/>
            <person name="Hartog M."/>
            <person name="Hontelez J."/>
            <person name="Verver J."/>
            <person name="Yang W.-C."/>
            <person name="Schijlen E."/>
            <person name="Repin R."/>
            <person name="Schilthuizen M."/>
            <person name="Schranz E."/>
            <person name="Heidstra R."/>
            <person name="Miyata K."/>
            <person name="Fedorova E."/>
            <person name="Kohlen W."/>
            <person name="Bisseling T."/>
            <person name="Smit S."/>
            <person name="Geurts R."/>
        </authorList>
    </citation>
    <scope>NUCLEOTIDE SEQUENCE [LARGE SCALE GENOMIC DNA]</scope>
    <source>
        <strain evidence="3">cv. RG33-2</strain>
    </source>
</reference>
<evidence type="ECO:0000256" key="1">
    <source>
        <dbReference type="SAM" id="MobiDB-lite"/>
    </source>
</evidence>
<proteinExistence type="predicted"/>